<dbReference type="InterPro" id="IPR040125">
    <property type="entry name" value="Squalene_monox"/>
</dbReference>
<dbReference type="GO" id="GO:0005789">
    <property type="term" value="C:endoplasmic reticulum membrane"/>
    <property type="evidence" value="ECO:0007669"/>
    <property type="project" value="UniProtKB-SubCell"/>
</dbReference>
<accession>A0A5J5EQG0</accession>
<dbReference type="EMBL" id="VXIS01000152">
    <property type="protein sequence ID" value="KAA8900555.1"/>
    <property type="molecule type" value="Genomic_DNA"/>
</dbReference>
<evidence type="ECO:0000313" key="13">
    <source>
        <dbReference type="EMBL" id="KAA8900555.1"/>
    </source>
</evidence>
<dbReference type="SUPFAM" id="SSF51905">
    <property type="entry name" value="FAD/NAD(P)-binding domain"/>
    <property type="match status" value="1"/>
</dbReference>
<dbReference type="Gene3D" id="3.50.50.60">
    <property type="entry name" value="FAD/NAD(P)-binding domain"/>
    <property type="match status" value="1"/>
</dbReference>
<evidence type="ECO:0000256" key="8">
    <source>
        <dbReference type="ARBA" id="ARBA00023002"/>
    </source>
</evidence>
<dbReference type="InterPro" id="IPR013698">
    <property type="entry name" value="Squalene_epoxidase"/>
</dbReference>
<comment type="subcellular location">
    <subcellularLocation>
        <location evidence="10">Endoplasmic reticulum membrane</location>
        <topology evidence="10">Multi-pass membrane protein</topology>
    </subcellularLocation>
    <subcellularLocation>
        <location evidence="2">Microsome membrane</location>
        <topology evidence="2">Multi-pass membrane protein</topology>
    </subcellularLocation>
</comment>
<reference evidence="13 14" key="1">
    <citation type="submission" date="2019-09" db="EMBL/GenBank/DDBJ databases">
        <title>Draft genome of the ectomycorrhizal ascomycete Sphaerosporella brunnea.</title>
        <authorList>
            <consortium name="DOE Joint Genome Institute"/>
            <person name="Benucci G.M."/>
            <person name="Marozzi G."/>
            <person name="Antonielli L."/>
            <person name="Sanchez S."/>
            <person name="Marco P."/>
            <person name="Wang X."/>
            <person name="Falini L.B."/>
            <person name="Barry K."/>
            <person name="Haridas S."/>
            <person name="Lipzen A."/>
            <person name="Labutti K."/>
            <person name="Grigoriev I.V."/>
            <person name="Murat C."/>
            <person name="Martin F."/>
            <person name="Albertini E."/>
            <person name="Donnini D."/>
            <person name="Bonito G."/>
        </authorList>
    </citation>
    <scope>NUCLEOTIDE SEQUENCE [LARGE SCALE GENOMIC DNA]</scope>
    <source>
        <strain evidence="13 14">Sb_GMNB300</strain>
    </source>
</reference>
<dbReference type="Pfam" id="PF08491">
    <property type="entry name" value="SE"/>
    <property type="match status" value="1"/>
</dbReference>
<dbReference type="AlphaFoldDB" id="A0A5J5EQG0"/>
<dbReference type="GO" id="GO:0050660">
    <property type="term" value="F:flavin adenine dinucleotide binding"/>
    <property type="evidence" value="ECO:0007669"/>
    <property type="project" value="UniProtKB-UniRule"/>
</dbReference>
<keyword evidence="14" id="KW-1185">Reference proteome</keyword>
<keyword evidence="10" id="KW-0256">Endoplasmic reticulum</keyword>
<dbReference type="EC" id="1.14.14.17" evidence="4 10"/>
<evidence type="ECO:0000256" key="10">
    <source>
        <dbReference type="RuleBase" id="RU367121"/>
    </source>
</evidence>
<gene>
    <name evidence="13" type="ORF">FN846DRAFT_909196</name>
</gene>
<evidence type="ECO:0000256" key="1">
    <source>
        <dbReference type="ARBA" id="ARBA00001974"/>
    </source>
</evidence>
<name>A0A5J5EQG0_9PEZI</name>
<comment type="function">
    <text evidence="10">Catalyzes the stereospecific oxidation of squalene to (S)-2,3-epoxysqualene, and is considered to be a rate-limiting enzyme in steroid biosynthesis.</text>
</comment>
<evidence type="ECO:0000256" key="5">
    <source>
        <dbReference type="ARBA" id="ARBA00022630"/>
    </source>
</evidence>
<keyword evidence="5 10" id="KW-0285">Flavoprotein</keyword>
<keyword evidence="6 10" id="KW-0274">FAD</keyword>
<dbReference type="UniPathway" id="UPA00767">
    <property type="reaction ID" value="UER00752"/>
</dbReference>
<dbReference type="PANTHER" id="PTHR10835">
    <property type="entry name" value="SQUALENE MONOOXYGENASE"/>
    <property type="match status" value="1"/>
</dbReference>
<keyword evidence="9" id="KW-0472">Membrane</keyword>
<comment type="cofactor">
    <cofactor evidence="1 10">
        <name>FAD</name>
        <dbReference type="ChEBI" id="CHEBI:57692"/>
    </cofactor>
</comment>
<dbReference type="InterPro" id="IPR036188">
    <property type="entry name" value="FAD/NAD-bd_sf"/>
</dbReference>
<comment type="caution">
    <text evidence="13">The sequence shown here is derived from an EMBL/GenBank/DDBJ whole genome shotgun (WGS) entry which is preliminary data.</text>
</comment>
<evidence type="ECO:0000256" key="11">
    <source>
        <dbReference type="SAM" id="MobiDB-lite"/>
    </source>
</evidence>
<dbReference type="Proteomes" id="UP000326924">
    <property type="component" value="Unassembled WGS sequence"/>
</dbReference>
<dbReference type="InParanoid" id="A0A5J5EQG0"/>
<evidence type="ECO:0000256" key="9">
    <source>
        <dbReference type="ARBA" id="ARBA00023136"/>
    </source>
</evidence>
<feature type="domain" description="Squalene epoxidase" evidence="12">
    <location>
        <begin position="125"/>
        <end position="206"/>
    </location>
</feature>
<feature type="compositionally biased region" description="Basic and acidic residues" evidence="11">
    <location>
        <begin position="8"/>
        <end position="18"/>
    </location>
</feature>
<feature type="region of interest" description="Disordered" evidence="11">
    <location>
        <begin position="1"/>
        <end position="24"/>
    </location>
</feature>
<keyword evidence="7" id="KW-0492">Microsome</keyword>
<comment type="similarity">
    <text evidence="3 10">Belongs to the squalene monooxygenase family.</text>
</comment>
<comment type="catalytic activity">
    <reaction evidence="10">
        <text>squalene + reduced [NADPH--hemoprotein reductase] + O2 = (S)-2,3-epoxysqualene + oxidized [NADPH--hemoprotein reductase] + H2O + H(+)</text>
        <dbReference type="Rhea" id="RHEA:25282"/>
        <dbReference type="Rhea" id="RHEA-COMP:11964"/>
        <dbReference type="Rhea" id="RHEA-COMP:11965"/>
        <dbReference type="ChEBI" id="CHEBI:15377"/>
        <dbReference type="ChEBI" id="CHEBI:15378"/>
        <dbReference type="ChEBI" id="CHEBI:15379"/>
        <dbReference type="ChEBI" id="CHEBI:15440"/>
        <dbReference type="ChEBI" id="CHEBI:15441"/>
        <dbReference type="ChEBI" id="CHEBI:57618"/>
        <dbReference type="ChEBI" id="CHEBI:58210"/>
        <dbReference type="EC" id="1.14.14.17"/>
    </reaction>
</comment>
<evidence type="ECO:0000313" key="14">
    <source>
        <dbReference type="Proteomes" id="UP000326924"/>
    </source>
</evidence>
<evidence type="ECO:0000256" key="4">
    <source>
        <dbReference type="ARBA" id="ARBA00012312"/>
    </source>
</evidence>
<sequence>MASQSHPHTADARREKSGRPHLHHGKFVQKLRSAARRTPNVTLLEATAKDILRDEASSEVLGLTVSADGYASNFRKRCTTRKPVVRSTSVALQLIDVKLSSPNHGYIIIGNNPLVLLYQIGTHETWICHIVAPDLPAQIQSALRKAIEAADQLPNMPNFFLSAQANDTPEMILLGDAMNMRHPLTGGGDDRASNDAYLLSHLLSPSIVPDLRVVYCDPRTF</sequence>
<proteinExistence type="inferred from homology"/>
<dbReference type="PANTHER" id="PTHR10835:SF0">
    <property type="entry name" value="SQUALENE MONOOXYGENASE"/>
    <property type="match status" value="1"/>
</dbReference>
<organism evidence="13 14">
    <name type="scientific">Sphaerosporella brunnea</name>
    <dbReference type="NCBI Taxonomy" id="1250544"/>
    <lineage>
        <taxon>Eukaryota</taxon>
        <taxon>Fungi</taxon>
        <taxon>Dikarya</taxon>
        <taxon>Ascomycota</taxon>
        <taxon>Pezizomycotina</taxon>
        <taxon>Pezizomycetes</taxon>
        <taxon>Pezizales</taxon>
        <taxon>Pyronemataceae</taxon>
        <taxon>Sphaerosporella</taxon>
    </lineage>
</organism>
<evidence type="ECO:0000256" key="2">
    <source>
        <dbReference type="ARBA" id="ARBA00004154"/>
    </source>
</evidence>
<dbReference type="GO" id="GO:0004506">
    <property type="term" value="F:squalene monooxygenase activity"/>
    <property type="evidence" value="ECO:0007669"/>
    <property type="project" value="UniProtKB-UniRule"/>
</dbReference>
<keyword evidence="8 10" id="KW-0560">Oxidoreductase</keyword>
<evidence type="ECO:0000256" key="7">
    <source>
        <dbReference type="ARBA" id="ARBA00022848"/>
    </source>
</evidence>
<protein>
    <recommendedName>
        <fullName evidence="4 10">Squalene monooxygenase</fullName>
        <ecNumber evidence="4 10">1.14.14.17</ecNumber>
    </recommendedName>
</protein>
<evidence type="ECO:0000259" key="12">
    <source>
        <dbReference type="Pfam" id="PF08491"/>
    </source>
</evidence>
<dbReference type="OrthoDB" id="1678617at2759"/>
<evidence type="ECO:0000256" key="3">
    <source>
        <dbReference type="ARBA" id="ARBA00008802"/>
    </source>
</evidence>
<evidence type="ECO:0000256" key="6">
    <source>
        <dbReference type="ARBA" id="ARBA00022827"/>
    </source>
</evidence>
<dbReference type="GO" id="GO:0006696">
    <property type="term" value="P:ergosterol biosynthetic process"/>
    <property type="evidence" value="ECO:0007669"/>
    <property type="project" value="TreeGrafter"/>
</dbReference>